<proteinExistence type="inferred from homology"/>
<evidence type="ECO:0000256" key="2">
    <source>
        <dbReference type="ARBA" id="ARBA00023002"/>
    </source>
</evidence>
<dbReference type="InterPro" id="IPR043143">
    <property type="entry name" value="Mal/L-sulf/L-lact_DH-like_NADP"/>
</dbReference>
<comment type="caution">
    <text evidence="3">The sequence shown here is derived from an EMBL/GenBank/DDBJ whole genome shotgun (WGS) entry which is preliminary data.</text>
</comment>
<keyword evidence="2" id="KW-0560">Oxidoreductase</keyword>
<dbReference type="OrthoDB" id="924592at2"/>
<dbReference type="GO" id="GO:0016491">
    <property type="term" value="F:oxidoreductase activity"/>
    <property type="evidence" value="ECO:0007669"/>
    <property type="project" value="UniProtKB-KW"/>
</dbReference>
<dbReference type="Pfam" id="PF02615">
    <property type="entry name" value="Ldh_2"/>
    <property type="match status" value="1"/>
</dbReference>
<dbReference type="Gene3D" id="1.10.1530.10">
    <property type="match status" value="1"/>
</dbReference>
<gene>
    <name evidence="3" type="ORF">CEG14_02290</name>
</gene>
<dbReference type="EMBL" id="NEVL01000001">
    <property type="protein sequence ID" value="OZI40610.1"/>
    <property type="molecule type" value="Genomic_DNA"/>
</dbReference>
<sequence length="333" mass="33827">MARIDLDTLQSLAAAALRAAGANPAMADDTARALVYADSVGLSSHGVSRVPSYGGHLRAGRARGDAVPRLARAHGATALVDAGSGLAYPACALALREATERARAQGVAFVGVTNSHHFGAAAWHLETLAAAGLVGLAFSNSPAAMPAWGGKRALFGTNPIAATFPRRGAAPLMIDMSLSEAARGKLVIAARDGQSIPLGWAVDADGRPTTDAKAALAGSMLPAGGAKGAMLALVVELLVVALTGARFGFENESFFVNEGGPAQLGQAFLAIDPVALAGNEAYLDRVDTLIDAMLADDEVRLPGTRRVALREAALGGGVEIPDALLEQLRAAAA</sequence>
<dbReference type="InterPro" id="IPR036111">
    <property type="entry name" value="Mal/L-sulfo/L-lacto_DH-like_sf"/>
</dbReference>
<dbReference type="Proteomes" id="UP000217005">
    <property type="component" value="Unassembled WGS sequence"/>
</dbReference>
<dbReference type="RefSeq" id="WP_094824726.1">
    <property type="nucleotide sequence ID" value="NZ_NEVL01000001.1"/>
</dbReference>
<organism evidence="3 4">
    <name type="scientific">Bordetella genomosp. 1</name>
    <dbReference type="NCBI Taxonomy" id="1395607"/>
    <lineage>
        <taxon>Bacteria</taxon>
        <taxon>Pseudomonadati</taxon>
        <taxon>Pseudomonadota</taxon>
        <taxon>Betaproteobacteria</taxon>
        <taxon>Burkholderiales</taxon>
        <taxon>Alcaligenaceae</taxon>
        <taxon>Bordetella</taxon>
    </lineage>
</organism>
<dbReference type="InterPro" id="IPR043144">
    <property type="entry name" value="Mal/L-sulf/L-lact_DH-like_ah"/>
</dbReference>
<reference evidence="3 4" key="1">
    <citation type="submission" date="2017-05" db="EMBL/GenBank/DDBJ databases">
        <title>Complete and WGS of Bordetella genogroups.</title>
        <authorList>
            <person name="Spilker T."/>
            <person name="LiPuma J."/>
        </authorList>
    </citation>
    <scope>NUCLEOTIDE SEQUENCE [LARGE SCALE GENOMIC DNA]</scope>
    <source>
        <strain evidence="3 4">AU17610</strain>
    </source>
</reference>
<dbReference type="SUPFAM" id="SSF89733">
    <property type="entry name" value="L-sulfolactate dehydrogenase-like"/>
    <property type="match status" value="1"/>
</dbReference>
<dbReference type="PANTHER" id="PTHR11091:SF0">
    <property type="entry name" value="MALATE DEHYDROGENASE"/>
    <property type="match status" value="1"/>
</dbReference>
<evidence type="ECO:0000313" key="4">
    <source>
        <dbReference type="Proteomes" id="UP000217005"/>
    </source>
</evidence>
<dbReference type="InterPro" id="IPR003767">
    <property type="entry name" value="Malate/L-lactate_DH-like"/>
</dbReference>
<accession>A0A261SUP5</accession>
<dbReference type="PANTHER" id="PTHR11091">
    <property type="entry name" value="OXIDOREDUCTASE-RELATED"/>
    <property type="match status" value="1"/>
</dbReference>
<dbReference type="AlphaFoldDB" id="A0A261SUP5"/>
<protein>
    <submittedName>
        <fullName evidence="3">Sulfolactate dehydrogenase</fullName>
    </submittedName>
</protein>
<evidence type="ECO:0000256" key="1">
    <source>
        <dbReference type="ARBA" id="ARBA00006056"/>
    </source>
</evidence>
<name>A0A261SUP5_9BORD</name>
<comment type="similarity">
    <text evidence="1">Belongs to the LDH2/MDH2 oxidoreductase family.</text>
</comment>
<dbReference type="Gene3D" id="3.30.1370.60">
    <property type="entry name" value="Hypothetical oxidoreductase yiak, domain 2"/>
    <property type="match status" value="1"/>
</dbReference>
<evidence type="ECO:0000313" key="3">
    <source>
        <dbReference type="EMBL" id="OZI40610.1"/>
    </source>
</evidence>